<sequence length="58" mass="6400">MKYVMTLFWTLIFGFVVGFIGSKLVKLDFNVQATLTVSVIFGILLNLVPLVLPKDPAA</sequence>
<evidence type="ECO:0000313" key="3">
    <source>
        <dbReference type="EMBL" id="SPE22683.1"/>
    </source>
</evidence>
<dbReference type="GeneID" id="57133893"/>
<reference evidence="4" key="3">
    <citation type="submission" date="2023-04" db="EMBL/GenBank/DDBJ databases">
        <title>Novel strain of Lactilactobacillus sakei and use thereof.</title>
        <authorList>
            <person name="Kim S.Y."/>
        </authorList>
    </citation>
    <scope>NUCLEOTIDE SEQUENCE</scope>
    <source>
        <strain evidence="4">HUP1</strain>
    </source>
</reference>
<reference evidence="2 5" key="1">
    <citation type="submission" date="2016-09" db="EMBL/GenBank/DDBJ databases">
        <authorList>
            <person name="Inglin R.C."/>
        </authorList>
    </citation>
    <scope>NUCLEOTIDE SEQUENCE [LARGE SCALE GENOMIC DNA]</scope>
    <source>
        <strain evidence="2 5">RI-517</strain>
    </source>
</reference>
<feature type="transmembrane region" description="Helical" evidence="1">
    <location>
        <begin position="7"/>
        <end position="25"/>
    </location>
</feature>
<protein>
    <submittedName>
        <fullName evidence="2">DUF2929 domain-containing protein</fullName>
    </submittedName>
    <submittedName>
        <fullName evidence="4">YjzD family protein</fullName>
    </submittedName>
</protein>
<evidence type="ECO:0000256" key="1">
    <source>
        <dbReference type="SAM" id="Phobius"/>
    </source>
</evidence>
<dbReference type="EMBL" id="MKGH01000044">
    <property type="protein sequence ID" value="PKX76614.1"/>
    <property type="molecule type" value="Genomic_DNA"/>
</dbReference>
<proteinExistence type="predicted"/>
<name>A0A094XZM0_LATSK</name>
<keyword evidence="1" id="KW-1133">Transmembrane helix</keyword>
<keyword evidence="1" id="KW-0812">Transmembrane</keyword>
<dbReference type="EMBL" id="CP122959">
    <property type="protein sequence ID" value="WGI18310.1"/>
    <property type="molecule type" value="Genomic_DNA"/>
</dbReference>
<dbReference type="Pfam" id="PF11151">
    <property type="entry name" value="DUF2929"/>
    <property type="match status" value="1"/>
</dbReference>
<evidence type="ECO:0000313" key="2">
    <source>
        <dbReference type="EMBL" id="PKX76614.1"/>
    </source>
</evidence>
<dbReference type="InterPro" id="IPR021324">
    <property type="entry name" value="DUF2929"/>
</dbReference>
<dbReference type="Proteomes" id="UP000234349">
    <property type="component" value="Unassembled WGS sequence"/>
</dbReference>
<dbReference type="EMBL" id="OKRC01000009">
    <property type="protein sequence ID" value="SPE22683.1"/>
    <property type="molecule type" value="Genomic_DNA"/>
</dbReference>
<evidence type="ECO:0000313" key="5">
    <source>
        <dbReference type="Proteomes" id="UP000234349"/>
    </source>
</evidence>
<dbReference type="Proteomes" id="UP001179858">
    <property type="component" value="Chromosome"/>
</dbReference>
<evidence type="ECO:0000313" key="6">
    <source>
        <dbReference type="Proteomes" id="UP000239650"/>
    </source>
</evidence>
<dbReference type="Proteomes" id="UP000239650">
    <property type="component" value="Unassembled WGS sequence"/>
</dbReference>
<keyword evidence="1" id="KW-0472">Membrane</keyword>
<reference evidence="3 6" key="2">
    <citation type="submission" date="2018-02" db="EMBL/GenBank/DDBJ databases">
        <authorList>
            <person name="Rodrigo-Torres L."/>
            <person name="Arahal R. D."/>
            <person name="Lucena T."/>
        </authorList>
    </citation>
    <scope>NUCLEOTIDE SEQUENCE [LARGE SCALE GENOMIC DNA]</scope>
    <source>
        <strain evidence="3 6">CECT 9267</strain>
    </source>
</reference>
<organism evidence="3 6">
    <name type="scientific">Latilactobacillus sakei</name>
    <name type="common">Lactobacillus sakei</name>
    <dbReference type="NCBI Taxonomy" id="1599"/>
    <lineage>
        <taxon>Bacteria</taxon>
        <taxon>Bacillati</taxon>
        <taxon>Bacillota</taxon>
        <taxon>Bacilli</taxon>
        <taxon>Lactobacillales</taxon>
        <taxon>Lactobacillaceae</taxon>
        <taxon>Latilactobacillus</taxon>
    </lineage>
</organism>
<dbReference type="AlphaFoldDB" id="A0A094XZM0"/>
<gene>
    <name evidence="2" type="ORF">CUR37_08950</name>
    <name evidence="3" type="ORF">LAS9267_01708</name>
    <name evidence="4" type="ORF">QBD03_06000</name>
</gene>
<dbReference type="RefSeq" id="WP_011374737.1">
    <property type="nucleotide sequence ID" value="NZ_AP017931.1"/>
</dbReference>
<feature type="transmembrane region" description="Helical" evidence="1">
    <location>
        <begin position="31"/>
        <end position="52"/>
    </location>
</feature>
<accession>A0A094XZM0</accession>
<evidence type="ECO:0000313" key="4">
    <source>
        <dbReference type="EMBL" id="WGI18310.1"/>
    </source>
</evidence>